<sequence length="117" mass="13051">MERGFSLNIVSTVFSHSTPTCVSKELAERCSGFVTTIVMQVSLIHLLFSWKLAEPAEGLVGLCSLCSWRAMRGVCFCHIKLFWFLKPGSIHALKFSIIRDLIAFLCLHSSSIVEKAD</sequence>
<evidence type="ECO:0000313" key="2">
    <source>
        <dbReference type="Proteomes" id="UP000701853"/>
    </source>
</evidence>
<proteinExistence type="predicted"/>
<dbReference type="OrthoDB" id="438440at2759"/>
<dbReference type="Proteomes" id="UP000701853">
    <property type="component" value="Chromosome 11"/>
</dbReference>
<comment type="caution">
    <text evidence="1">The sequence shown here is derived from an EMBL/GenBank/DDBJ whole genome shotgun (WGS) entry which is preliminary data.</text>
</comment>
<reference evidence="1 2" key="1">
    <citation type="journal article" date="2021" name="bioRxiv">
        <title>The Gossypium anomalum genome as a resource for cotton improvement and evolutionary analysis of hybrid incompatibility.</title>
        <authorList>
            <person name="Grover C.E."/>
            <person name="Yuan D."/>
            <person name="Arick M.A."/>
            <person name="Miller E.R."/>
            <person name="Hu G."/>
            <person name="Peterson D.G."/>
            <person name="Wendel J.F."/>
            <person name="Udall J.A."/>
        </authorList>
    </citation>
    <scope>NUCLEOTIDE SEQUENCE [LARGE SCALE GENOMIC DNA]</scope>
    <source>
        <strain evidence="1">JFW-Udall</strain>
        <tissue evidence="1">Leaf</tissue>
    </source>
</reference>
<dbReference type="AlphaFoldDB" id="A0A8J5Y9D2"/>
<keyword evidence="2" id="KW-1185">Reference proteome</keyword>
<accession>A0A8J5Y9D2</accession>
<protein>
    <submittedName>
        <fullName evidence="1">Uncharacterized protein</fullName>
    </submittedName>
</protein>
<gene>
    <name evidence="1" type="ORF">CXB51_027760</name>
</gene>
<organism evidence="1 2">
    <name type="scientific">Gossypium anomalum</name>
    <dbReference type="NCBI Taxonomy" id="47600"/>
    <lineage>
        <taxon>Eukaryota</taxon>
        <taxon>Viridiplantae</taxon>
        <taxon>Streptophyta</taxon>
        <taxon>Embryophyta</taxon>
        <taxon>Tracheophyta</taxon>
        <taxon>Spermatophyta</taxon>
        <taxon>Magnoliopsida</taxon>
        <taxon>eudicotyledons</taxon>
        <taxon>Gunneridae</taxon>
        <taxon>Pentapetalae</taxon>
        <taxon>rosids</taxon>
        <taxon>malvids</taxon>
        <taxon>Malvales</taxon>
        <taxon>Malvaceae</taxon>
        <taxon>Malvoideae</taxon>
        <taxon>Gossypium</taxon>
    </lineage>
</organism>
<evidence type="ECO:0000313" key="1">
    <source>
        <dbReference type="EMBL" id="KAG8477767.1"/>
    </source>
</evidence>
<dbReference type="EMBL" id="JAHUZN010000011">
    <property type="protein sequence ID" value="KAG8477767.1"/>
    <property type="molecule type" value="Genomic_DNA"/>
</dbReference>
<name>A0A8J5Y9D2_9ROSI</name>